<dbReference type="EC" id="2.1.1.320" evidence="7"/>
<dbReference type="EMBL" id="MU001674">
    <property type="protein sequence ID" value="KAF2459984.1"/>
    <property type="molecule type" value="Genomic_DNA"/>
</dbReference>
<proteinExistence type="inferred from homology"/>
<comment type="similarity">
    <text evidence="2 7">Belongs to the NDUFAF7 family.</text>
</comment>
<dbReference type="GO" id="GO:0032259">
    <property type="term" value="P:methylation"/>
    <property type="evidence" value="ECO:0007669"/>
    <property type="project" value="UniProtKB-KW"/>
</dbReference>
<evidence type="ECO:0000256" key="3">
    <source>
        <dbReference type="ARBA" id="ARBA00022603"/>
    </source>
</evidence>
<dbReference type="FunFam" id="3.40.50.12710:FF:000002">
    <property type="entry name" value="Protein arginine methyltransferase NDUFAF7"/>
    <property type="match status" value="1"/>
</dbReference>
<dbReference type="InterPro" id="IPR003788">
    <property type="entry name" value="NDUFAF7"/>
</dbReference>
<dbReference type="PANTHER" id="PTHR12049:SF5">
    <property type="entry name" value="PROTEIN ARGININE METHYLTRANSFERASE NDUFAF7 HOMOLOG, MITOCHONDRIAL"/>
    <property type="match status" value="1"/>
</dbReference>
<name>A0A6A6P7Y1_9PEZI</name>
<protein>
    <recommendedName>
        <fullName evidence="7">Protein arginine methyltransferase NDUFAF7</fullName>
        <ecNumber evidence="7">2.1.1.320</ecNumber>
    </recommendedName>
</protein>
<evidence type="ECO:0000256" key="4">
    <source>
        <dbReference type="ARBA" id="ARBA00022679"/>
    </source>
</evidence>
<evidence type="ECO:0000256" key="6">
    <source>
        <dbReference type="ARBA" id="ARBA00048612"/>
    </source>
</evidence>
<gene>
    <name evidence="9" type="ORF">BDY21DRAFT_281094</name>
</gene>
<keyword evidence="3 7" id="KW-0489">Methyltransferase</keyword>
<evidence type="ECO:0000256" key="2">
    <source>
        <dbReference type="ARBA" id="ARBA00005891"/>
    </source>
</evidence>
<organism evidence="9 10">
    <name type="scientific">Lineolata rhizophorae</name>
    <dbReference type="NCBI Taxonomy" id="578093"/>
    <lineage>
        <taxon>Eukaryota</taxon>
        <taxon>Fungi</taxon>
        <taxon>Dikarya</taxon>
        <taxon>Ascomycota</taxon>
        <taxon>Pezizomycotina</taxon>
        <taxon>Dothideomycetes</taxon>
        <taxon>Dothideomycetes incertae sedis</taxon>
        <taxon>Lineolatales</taxon>
        <taxon>Lineolataceae</taxon>
        <taxon>Lineolata</taxon>
    </lineage>
</organism>
<keyword evidence="5 7" id="KW-0496">Mitochondrion</keyword>
<evidence type="ECO:0000313" key="9">
    <source>
        <dbReference type="EMBL" id="KAF2459984.1"/>
    </source>
</evidence>
<dbReference type="PANTHER" id="PTHR12049">
    <property type="entry name" value="PROTEIN ARGININE METHYLTRANSFERASE NDUFAF7, MITOCHONDRIAL"/>
    <property type="match status" value="1"/>
</dbReference>
<comment type="catalytic activity">
    <reaction evidence="6 7">
        <text>L-arginyl-[protein] + 2 S-adenosyl-L-methionine = N(omega),N(omega)'-dimethyl-L-arginyl-[protein] + 2 S-adenosyl-L-homocysteine + 2 H(+)</text>
        <dbReference type="Rhea" id="RHEA:48108"/>
        <dbReference type="Rhea" id="RHEA-COMP:10532"/>
        <dbReference type="Rhea" id="RHEA-COMP:11992"/>
        <dbReference type="ChEBI" id="CHEBI:15378"/>
        <dbReference type="ChEBI" id="CHEBI:29965"/>
        <dbReference type="ChEBI" id="CHEBI:57856"/>
        <dbReference type="ChEBI" id="CHEBI:59789"/>
        <dbReference type="ChEBI" id="CHEBI:88221"/>
        <dbReference type="EC" id="2.1.1.320"/>
    </reaction>
</comment>
<evidence type="ECO:0000256" key="1">
    <source>
        <dbReference type="ARBA" id="ARBA00004173"/>
    </source>
</evidence>
<evidence type="ECO:0000256" key="8">
    <source>
        <dbReference type="SAM" id="MobiDB-lite"/>
    </source>
</evidence>
<dbReference type="Pfam" id="PF02636">
    <property type="entry name" value="Methyltransf_28"/>
    <property type="match status" value="1"/>
</dbReference>
<dbReference type="OrthoDB" id="17415at2759"/>
<dbReference type="Gene3D" id="3.40.50.12710">
    <property type="match status" value="1"/>
</dbReference>
<dbReference type="GO" id="GO:0035243">
    <property type="term" value="F:protein-arginine omega-N symmetric methyltransferase activity"/>
    <property type="evidence" value="ECO:0007669"/>
    <property type="project" value="UniProtKB-EC"/>
</dbReference>
<feature type="region of interest" description="Disordered" evidence="8">
    <location>
        <begin position="44"/>
        <end position="64"/>
    </location>
</feature>
<dbReference type="GO" id="GO:0005739">
    <property type="term" value="C:mitochondrion"/>
    <property type="evidence" value="ECO:0007669"/>
    <property type="project" value="UniProtKB-SubCell"/>
</dbReference>
<comment type="function">
    <text evidence="7">Arginine methyltransferase involved in the assembly or stability of mitochondrial NADH:ubiquinone oxidoreductase complex (complex I).</text>
</comment>
<reference evidence="9" key="1">
    <citation type="journal article" date="2020" name="Stud. Mycol.">
        <title>101 Dothideomycetes genomes: a test case for predicting lifestyles and emergence of pathogens.</title>
        <authorList>
            <person name="Haridas S."/>
            <person name="Albert R."/>
            <person name="Binder M."/>
            <person name="Bloem J."/>
            <person name="Labutti K."/>
            <person name="Salamov A."/>
            <person name="Andreopoulos B."/>
            <person name="Baker S."/>
            <person name="Barry K."/>
            <person name="Bills G."/>
            <person name="Bluhm B."/>
            <person name="Cannon C."/>
            <person name="Castanera R."/>
            <person name="Culley D."/>
            <person name="Daum C."/>
            <person name="Ezra D."/>
            <person name="Gonzalez J."/>
            <person name="Henrissat B."/>
            <person name="Kuo A."/>
            <person name="Liang C."/>
            <person name="Lipzen A."/>
            <person name="Lutzoni F."/>
            <person name="Magnuson J."/>
            <person name="Mondo S."/>
            <person name="Nolan M."/>
            <person name="Ohm R."/>
            <person name="Pangilinan J."/>
            <person name="Park H.-J."/>
            <person name="Ramirez L."/>
            <person name="Alfaro M."/>
            <person name="Sun H."/>
            <person name="Tritt A."/>
            <person name="Yoshinaga Y."/>
            <person name="Zwiers L.-H."/>
            <person name="Turgeon B."/>
            <person name="Goodwin S."/>
            <person name="Spatafora J."/>
            <person name="Crous P."/>
            <person name="Grigoriev I."/>
        </authorList>
    </citation>
    <scope>NUCLEOTIDE SEQUENCE</scope>
    <source>
        <strain evidence="9">ATCC 16933</strain>
    </source>
</reference>
<dbReference type="AlphaFoldDB" id="A0A6A6P7Y1"/>
<feature type="compositionally biased region" description="Basic and acidic residues" evidence="8">
    <location>
        <begin position="54"/>
        <end position="63"/>
    </location>
</feature>
<evidence type="ECO:0000313" key="10">
    <source>
        <dbReference type="Proteomes" id="UP000799766"/>
    </source>
</evidence>
<comment type="subcellular location">
    <subcellularLocation>
        <location evidence="1 7">Mitochondrion</location>
    </subcellularLocation>
</comment>
<keyword evidence="10" id="KW-1185">Reference proteome</keyword>
<evidence type="ECO:0000256" key="5">
    <source>
        <dbReference type="ARBA" id="ARBA00023128"/>
    </source>
</evidence>
<keyword evidence="4 7" id="KW-0808">Transferase</keyword>
<dbReference type="InterPro" id="IPR038375">
    <property type="entry name" value="NDUFAF7_sf"/>
</dbReference>
<accession>A0A6A6P7Y1</accession>
<dbReference type="SUPFAM" id="SSF53335">
    <property type="entry name" value="S-adenosyl-L-methionine-dependent methyltransferases"/>
    <property type="match status" value="1"/>
</dbReference>
<dbReference type="Proteomes" id="UP000799766">
    <property type="component" value="Unassembled WGS sequence"/>
</dbReference>
<evidence type="ECO:0000256" key="7">
    <source>
        <dbReference type="RuleBase" id="RU364114"/>
    </source>
</evidence>
<dbReference type="InterPro" id="IPR029063">
    <property type="entry name" value="SAM-dependent_MTases_sf"/>
</dbReference>
<sequence length="505" mass="59776">METPVIANLFRPHISRNACQWLHHRPFPCCGIRGMRPVPLQRRAAATGSRYKTRTNDETKDAETSAWKQRMNILSQSKQDECMRYPLITADELRTQRERPKGVRMLLRDFIEDSLYNPFYGYFSKQVVIFSPGEPFHFNTMRDEIEFHKTLGDRYTAFEDALDQKEYDETRQLWHTPTELFRPYYGQSIADYLISNYKISHYPYDDLIIYEMGAGNGTLMLNILDHIRAKDPEVYARTKFKIIEVSANLASLQRKNISRSIYAGGHRERVEIINRSIFDWDTYVPSPCFFLALEVFDNFAHDAISYDMSTHKPLQSMVFIDGEGEFYEYYTPKLDHLASRYLRLRRYISPPETLQFRMQRLWRSCKSLVPFTEKRTAPEYIPTRLMQFFDILYKHFPAHRLIASDFHTLPDAVSGINAPVVQTRYRRRTIPVTTPLVHQGYFDILFPTDFNMMAAFYEHITQKFPYVLSHEDFLRRWAYVEDTQARNGDNPLLTWYKNTSVMITR</sequence>